<evidence type="ECO:0000313" key="4">
    <source>
        <dbReference type="Proteomes" id="UP001501169"/>
    </source>
</evidence>
<organism evidence="3 4">
    <name type="scientific">Rheinheimera aquimaris</name>
    <dbReference type="NCBI Taxonomy" id="412437"/>
    <lineage>
        <taxon>Bacteria</taxon>
        <taxon>Pseudomonadati</taxon>
        <taxon>Pseudomonadota</taxon>
        <taxon>Gammaproteobacteria</taxon>
        <taxon>Chromatiales</taxon>
        <taxon>Chromatiaceae</taxon>
        <taxon>Rheinheimera</taxon>
    </lineage>
</organism>
<dbReference type="InterPro" id="IPR001296">
    <property type="entry name" value="Glyco_trans_1"/>
</dbReference>
<name>A0ABN1DGV3_9GAMM</name>
<protein>
    <submittedName>
        <fullName evidence="3">Glycosyltransferase family 1 protein</fullName>
    </submittedName>
</protein>
<gene>
    <name evidence="3" type="ORF">GCM10009098_07800</name>
</gene>
<dbReference type="SUPFAM" id="SSF53756">
    <property type="entry name" value="UDP-Glycosyltransferase/glycogen phosphorylase"/>
    <property type="match status" value="1"/>
</dbReference>
<dbReference type="Pfam" id="PF13439">
    <property type="entry name" value="Glyco_transf_4"/>
    <property type="match status" value="1"/>
</dbReference>
<accession>A0ABN1DGV3</accession>
<proteinExistence type="predicted"/>
<dbReference type="RefSeq" id="WP_226765413.1">
    <property type="nucleotide sequence ID" value="NZ_BAAAEO010000001.1"/>
</dbReference>
<evidence type="ECO:0000259" key="1">
    <source>
        <dbReference type="Pfam" id="PF00534"/>
    </source>
</evidence>
<dbReference type="Proteomes" id="UP001501169">
    <property type="component" value="Unassembled WGS sequence"/>
</dbReference>
<dbReference type="CDD" id="cd03809">
    <property type="entry name" value="GT4_MtfB-like"/>
    <property type="match status" value="1"/>
</dbReference>
<feature type="domain" description="Glycosyl transferase family 1" evidence="1">
    <location>
        <begin position="186"/>
        <end position="339"/>
    </location>
</feature>
<dbReference type="InterPro" id="IPR028098">
    <property type="entry name" value="Glyco_trans_4-like_N"/>
</dbReference>
<reference evidence="3 4" key="1">
    <citation type="journal article" date="2019" name="Int. J. Syst. Evol. Microbiol.">
        <title>The Global Catalogue of Microorganisms (GCM) 10K type strain sequencing project: providing services to taxonomists for standard genome sequencing and annotation.</title>
        <authorList>
            <consortium name="The Broad Institute Genomics Platform"/>
            <consortium name="The Broad Institute Genome Sequencing Center for Infectious Disease"/>
            <person name="Wu L."/>
            <person name="Ma J."/>
        </authorList>
    </citation>
    <scope>NUCLEOTIDE SEQUENCE [LARGE SCALE GENOMIC DNA]</scope>
    <source>
        <strain evidence="3 4">JCM 14331</strain>
    </source>
</reference>
<dbReference type="PANTHER" id="PTHR46401">
    <property type="entry name" value="GLYCOSYLTRANSFERASE WBBK-RELATED"/>
    <property type="match status" value="1"/>
</dbReference>
<dbReference type="Pfam" id="PF00534">
    <property type="entry name" value="Glycos_transf_1"/>
    <property type="match status" value="1"/>
</dbReference>
<feature type="domain" description="Glycosyltransferase subfamily 4-like N-terminal" evidence="2">
    <location>
        <begin position="16"/>
        <end position="171"/>
    </location>
</feature>
<dbReference type="PANTHER" id="PTHR46401:SF8">
    <property type="entry name" value="BLL6006 PROTEIN"/>
    <property type="match status" value="1"/>
</dbReference>
<evidence type="ECO:0000313" key="3">
    <source>
        <dbReference type="EMBL" id="GAA0542552.1"/>
    </source>
</evidence>
<sequence length="374" mass="41780">MKILVNHLLEPANRISGISKYLFSLLEELVKTGRHQYVLLTSWDEECLPAALRTPALTVVSVPYIESTPRNLLRQLTLVPKIMQQQHADIEFNCNPLGGFLGSWPRVTVTHDLYFNVSPASYKAHHRLWWKLFYPLTCRSASNIICVSENTQRDLVRYFPRYADKTTVIAEGPCLNVPEGINSDTQQRENFGLFVANVSPNKGADTLVKALGLLRGCQREIVVKHVGADNEGKFSRMVATIPDGVAPVSIGYVSDAELSSLYRKARFLAFPSRYEGFGLPVIEAQAHGTPVIASDIPVLREVAGEGAVYFPPGDASELARHMYALLNNDKMFSELSEKALQNQKRFSWRKAARQTEQVFTQLGCATVASQRQLN</sequence>
<dbReference type="Gene3D" id="3.40.50.2000">
    <property type="entry name" value="Glycogen Phosphorylase B"/>
    <property type="match status" value="2"/>
</dbReference>
<keyword evidence="4" id="KW-1185">Reference proteome</keyword>
<evidence type="ECO:0000259" key="2">
    <source>
        <dbReference type="Pfam" id="PF13439"/>
    </source>
</evidence>
<dbReference type="EMBL" id="BAAAEO010000001">
    <property type="protein sequence ID" value="GAA0542552.1"/>
    <property type="molecule type" value="Genomic_DNA"/>
</dbReference>
<comment type="caution">
    <text evidence="3">The sequence shown here is derived from an EMBL/GenBank/DDBJ whole genome shotgun (WGS) entry which is preliminary data.</text>
</comment>